<evidence type="ECO:0000313" key="7">
    <source>
        <dbReference type="EMBL" id="MBA0561119.1"/>
    </source>
</evidence>
<dbReference type="GO" id="GO:0005634">
    <property type="term" value="C:nucleus"/>
    <property type="evidence" value="ECO:0007669"/>
    <property type="project" value="UniProtKB-SubCell"/>
</dbReference>
<keyword evidence="2" id="KW-0805">Transcription regulation</keyword>
<feature type="domain" description="WRKY" evidence="6">
    <location>
        <begin position="108"/>
        <end position="173"/>
    </location>
</feature>
<evidence type="ECO:0000259" key="6">
    <source>
        <dbReference type="PROSITE" id="PS50811"/>
    </source>
</evidence>
<sequence>MSFSPTDHSNPNPNSIFFPENPDPMADFELSDYLMLDAGVFEDDTSEKGMGVANESATPKHSNMQKNNGVFCFSFSLLSCLKICRRCKSGEKKNKLGLGHRIAFRMKSEIEAMDDGYKWRKYGKKSVKNSPNPRNYYKCVSGGCNVKKRIERDRDDKSYVITTYEGVHNHESPYTSYCNQMPLMAPNACISQPSPFSSSFST</sequence>
<accession>A0A7J8M8T2</accession>
<dbReference type="Proteomes" id="UP000593572">
    <property type="component" value="Unassembled WGS sequence"/>
</dbReference>
<proteinExistence type="predicted"/>
<dbReference type="Gene3D" id="2.20.25.80">
    <property type="entry name" value="WRKY domain"/>
    <property type="match status" value="1"/>
</dbReference>
<comment type="subcellular location">
    <subcellularLocation>
        <location evidence="1">Nucleus</location>
    </subcellularLocation>
</comment>
<dbReference type="SMART" id="SM00774">
    <property type="entry name" value="WRKY"/>
    <property type="match status" value="1"/>
</dbReference>
<dbReference type="AlphaFoldDB" id="A0A7J8M8T2"/>
<dbReference type="GO" id="GO:0043565">
    <property type="term" value="F:sequence-specific DNA binding"/>
    <property type="evidence" value="ECO:0007669"/>
    <property type="project" value="InterPro"/>
</dbReference>
<keyword evidence="4" id="KW-0804">Transcription</keyword>
<dbReference type="PANTHER" id="PTHR31221:SF377">
    <property type="entry name" value="WRKY TRANSCRIPTION FACTOR 51-RELATED"/>
    <property type="match status" value="1"/>
</dbReference>
<dbReference type="SUPFAM" id="SSF118290">
    <property type="entry name" value="WRKY DNA-binding domain"/>
    <property type="match status" value="1"/>
</dbReference>
<keyword evidence="3" id="KW-0238">DNA-binding</keyword>
<dbReference type="InterPro" id="IPR036576">
    <property type="entry name" value="WRKY_dom_sf"/>
</dbReference>
<dbReference type="InterPro" id="IPR044810">
    <property type="entry name" value="WRKY_plant"/>
</dbReference>
<dbReference type="Pfam" id="PF03106">
    <property type="entry name" value="WRKY"/>
    <property type="match status" value="1"/>
</dbReference>
<dbReference type="EMBL" id="JABEZX010000007">
    <property type="protein sequence ID" value="MBA0561119.1"/>
    <property type="molecule type" value="Genomic_DNA"/>
</dbReference>
<evidence type="ECO:0000256" key="3">
    <source>
        <dbReference type="ARBA" id="ARBA00023125"/>
    </source>
</evidence>
<dbReference type="GO" id="GO:0003700">
    <property type="term" value="F:DNA-binding transcription factor activity"/>
    <property type="evidence" value="ECO:0007669"/>
    <property type="project" value="InterPro"/>
</dbReference>
<evidence type="ECO:0000313" key="8">
    <source>
        <dbReference type="Proteomes" id="UP000593572"/>
    </source>
</evidence>
<gene>
    <name evidence="7" type="ORF">Golob_017971</name>
</gene>
<evidence type="ECO:0000256" key="1">
    <source>
        <dbReference type="ARBA" id="ARBA00004123"/>
    </source>
</evidence>
<evidence type="ECO:0000256" key="5">
    <source>
        <dbReference type="ARBA" id="ARBA00023242"/>
    </source>
</evidence>
<reference evidence="7 8" key="1">
    <citation type="journal article" date="2019" name="Genome Biol. Evol.">
        <title>Insights into the evolution of the New World diploid cottons (Gossypium, subgenus Houzingenia) based on genome sequencing.</title>
        <authorList>
            <person name="Grover C.E."/>
            <person name="Arick M.A. 2nd"/>
            <person name="Thrash A."/>
            <person name="Conover J.L."/>
            <person name="Sanders W.S."/>
            <person name="Peterson D.G."/>
            <person name="Frelichowski J.E."/>
            <person name="Scheffler J.A."/>
            <person name="Scheffler B.E."/>
            <person name="Wendel J.F."/>
        </authorList>
    </citation>
    <scope>NUCLEOTIDE SEQUENCE [LARGE SCALE GENOMIC DNA]</scope>
    <source>
        <strain evidence="7">157</strain>
        <tissue evidence="7">Leaf</tissue>
    </source>
</reference>
<keyword evidence="8" id="KW-1185">Reference proteome</keyword>
<evidence type="ECO:0000256" key="2">
    <source>
        <dbReference type="ARBA" id="ARBA00023015"/>
    </source>
</evidence>
<dbReference type="PROSITE" id="PS50811">
    <property type="entry name" value="WRKY"/>
    <property type="match status" value="1"/>
</dbReference>
<name>A0A7J8M8T2_9ROSI</name>
<dbReference type="FunFam" id="2.20.25.80:FF:000003">
    <property type="entry name" value="WRKY transcription factor 57"/>
    <property type="match status" value="1"/>
</dbReference>
<protein>
    <recommendedName>
        <fullName evidence="6">WRKY domain-containing protein</fullName>
    </recommendedName>
</protein>
<evidence type="ECO:0000256" key="4">
    <source>
        <dbReference type="ARBA" id="ARBA00023163"/>
    </source>
</evidence>
<organism evidence="7 8">
    <name type="scientific">Gossypium lobatum</name>
    <dbReference type="NCBI Taxonomy" id="34289"/>
    <lineage>
        <taxon>Eukaryota</taxon>
        <taxon>Viridiplantae</taxon>
        <taxon>Streptophyta</taxon>
        <taxon>Embryophyta</taxon>
        <taxon>Tracheophyta</taxon>
        <taxon>Spermatophyta</taxon>
        <taxon>Magnoliopsida</taxon>
        <taxon>eudicotyledons</taxon>
        <taxon>Gunneridae</taxon>
        <taxon>Pentapetalae</taxon>
        <taxon>rosids</taxon>
        <taxon>malvids</taxon>
        <taxon>Malvales</taxon>
        <taxon>Malvaceae</taxon>
        <taxon>Malvoideae</taxon>
        <taxon>Gossypium</taxon>
    </lineage>
</organism>
<dbReference type="PANTHER" id="PTHR31221">
    <property type="entry name" value="WRKY TRANSCRIPTION FACTOR PROTEIN 1-RELATED"/>
    <property type="match status" value="1"/>
</dbReference>
<comment type="caution">
    <text evidence="7">The sequence shown here is derived from an EMBL/GenBank/DDBJ whole genome shotgun (WGS) entry which is preliminary data.</text>
</comment>
<dbReference type="InterPro" id="IPR003657">
    <property type="entry name" value="WRKY_dom"/>
</dbReference>
<keyword evidence="5" id="KW-0539">Nucleus</keyword>